<dbReference type="FunFam" id="2.60.40.60:FF:000081">
    <property type="entry name" value="protocadherin Fat 4"/>
    <property type="match status" value="1"/>
</dbReference>
<dbReference type="PRINTS" id="PR00205">
    <property type="entry name" value="CADHERIN"/>
</dbReference>
<feature type="domain" description="Cadherin" evidence="10">
    <location>
        <begin position="1085"/>
        <end position="1248"/>
    </location>
</feature>
<reference evidence="11" key="1">
    <citation type="submission" date="2021-04" db="EMBL/GenBank/DDBJ databases">
        <authorList>
            <person name="Chebbi M.A.C M."/>
        </authorList>
    </citation>
    <scope>NUCLEOTIDE SEQUENCE</scope>
</reference>
<keyword evidence="12" id="KW-1185">Reference proteome</keyword>
<feature type="domain" description="Cadherin" evidence="10">
    <location>
        <begin position="75"/>
        <end position="139"/>
    </location>
</feature>
<dbReference type="FunFam" id="2.60.40.60:FF:000020">
    <property type="entry name" value="Dachsous cadherin-related 1b"/>
    <property type="match status" value="2"/>
</dbReference>
<evidence type="ECO:0000256" key="5">
    <source>
        <dbReference type="ARBA" id="ARBA00022889"/>
    </source>
</evidence>
<dbReference type="GO" id="GO:0048729">
    <property type="term" value="P:tissue morphogenesis"/>
    <property type="evidence" value="ECO:0007669"/>
    <property type="project" value="UniProtKB-ARBA"/>
</dbReference>
<dbReference type="GO" id="GO:0005886">
    <property type="term" value="C:plasma membrane"/>
    <property type="evidence" value="ECO:0007669"/>
    <property type="project" value="InterPro"/>
</dbReference>
<keyword evidence="5" id="KW-0130">Cell adhesion</keyword>
<evidence type="ECO:0000259" key="10">
    <source>
        <dbReference type="PROSITE" id="PS50268"/>
    </source>
</evidence>
<evidence type="ECO:0000256" key="3">
    <source>
        <dbReference type="ARBA" id="ARBA00022737"/>
    </source>
</evidence>
<feature type="domain" description="Cadherin" evidence="10">
    <location>
        <begin position="344"/>
        <end position="446"/>
    </location>
</feature>
<organism evidence="11 12">
    <name type="scientific">Cotesia congregata</name>
    <name type="common">Parasitoid wasp</name>
    <name type="synonym">Apanteles congregatus</name>
    <dbReference type="NCBI Taxonomy" id="51543"/>
    <lineage>
        <taxon>Eukaryota</taxon>
        <taxon>Metazoa</taxon>
        <taxon>Ecdysozoa</taxon>
        <taxon>Arthropoda</taxon>
        <taxon>Hexapoda</taxon>
        <taxon>Insecta</taxon>
        <taxon>Pterygota</taxon>
        <taxon>Neoptera</taxon>
        <taxon>Endopterygota</taxon>
        <taxon>Hymenoptera</taxon>
        <taxon>Apocrita</taxon>
        <taxon>Ichneumonoidea</taxon>
        <taxon>Braconidae</taxon>
        <taxon>Microgastrinae</taxon>
        <taxon>Cotesia</taxon>
    </lineage>
</organism>
<keyword evidence="3" id="KW-0677">Repeat</keyword>
<dbReference type="EMBL" id="CAJNRD030001114">
    <property type="protein sequence ID" value="CAG5073347.1"/>
    <property type="molecule type" value="Genomic_DNA"/>
</dbReference>
<dbReference type="FunFam" id="2.60.40.60:FF:000035">
    <property type="entry name" value="Protocadherin Fat 3"/>
    <property type="match status" value="1"/>
</dbReference>
<name>A0A8J2E0M3_COTCN</name>
<comment type="caution">
    <text evidence="11">The sequence shown here is derived from an EMBL/GenBank/DDBJ whole genome shotgun (WGS) entry which is preliminary data.</text>
</comment>
<evidence type="ECO:0000256" key="7">
    <source>
        <dbReference type="ARBA" id="ARBA00023136"/>
    </source>
</evidence>
<evidence type="ECO:0000256" key="1">
    <source>
        <dbReference type="ARBA" id="ARBA00004167"/>
    </source>
</evidence>
<dbReference type="GO" id="GO:0060429">
    <property type="term" value="P:epithelium development"/>
    <property type="evidence" value="ECO:0007669"/>
    <property type="project" value="UniProtKB-ARBA"/>
</dbReference>
<keyword evidence="8" id="KW-0325">Glycoprotein</keyword>
<dbReference type="GO" id="GO:0009887">
    <property type="term" value="P:animal organ morphogenesis"/>
    <property type="evidence" value="ECO:0007669"/>
    <property type="project" value="UniProtKB-ARBA"/>
</dbReference>
<evidence type="ECO:0000256" key="6">
    <source>
        <dbReference type="ARBA" id="ARBA00022989"/>
    </source>
</evidence>
<gene>
    <name evidence="11" type="ORF">HICCMSTLAB_LOCUS292</name>
</gene>
<feature type="domain" description="Cadherin" evidence="10">
    <location>
        <begin position="448"/>
        <end position="555"/>
    </location>
</feature>
<feature type="domain" description="Cadherin" evidence="10">
    <location>
        <begin position="1471"/>
        <end position="1598"/>
    </location>
</feature>
<keyword evidence="2" id="KW-0812">Transmembrane</keyword>
<dbReference type="SMART" id="SM00112">
    <property type="entry name" value="CA"/>
    <property type="match status" value="14"/>
</dbReference>
<dbReference type="PROSITE" id="PS00232">
    <property type="entry name" value="CADHERIN_1"/>
    <property type="match status" value="6"/>
</dbReference>
<sequence length="1608" mass="176574">MRSVKRRDSKEKKIFFSRMDDDECDEEAIPSRRNAVADGGPTRSYFLKLLNSRDHEKNNQLSEEIFLAKGKRPSRFFLATGENEFSIDPSSGVLRTRIPFDRETRDKYVLSVGIRNNVGIGYCQVELTVEDVNDNPPGFPSTSVRISVPESHPLRTALYVAHAWDPDTSPPAAVSYQLGQNSNDLFGIDSQTGELYLSRRLDYETQQRHNLMISAVDGAGLSANITLSVEVQDVNDNPPVFERNEYHVEIPEGAKLDSQVLQVTALDLDTGNNARISYRLQGSTLFRISPNTGWIYLRQPLDRETTDHYSLTVLATDNGSPAATASSMVQVTVLDDNDNSPHFVKDFYTFELLENLPSGTVVGTIRAVDPDLGRNAQIRYTVVQHNSSFAIDPDTGEIITREPLDRETKSIHELVLEARDQGTPSRAARVPLRVTVLDVNDNSPEIVDPQGDVVSVREEQPPGTEVARVRALDSDLGENATITYSILKDRDSDGYNVFTIDPITGMIRTKSVLDHEERDVYRVSVKASDAGRPPRHSIRALRVEVLALADNRPTFTSSSLTFHVREDASIGQSIGSVSGAGPAGRVAYTLDSLAPVTNTPAFDVDRSSGQLVVAHSLDRENVSEYHLKIRALDTTSIGNPQSIAVSVKIVIDDANDNAPRWPLDPIYIRVSEAAALGTIIYNLTATDLDSGMNGDLRYDLVSEFPGSGSFAVDSLTGALSLVKPLDREEKTEYMLFLRATDRAPLADRLSSTVTAKIIVLDQNDNDPVFVAPEVNKITVTTDLLPGTTIVRVIAVDKDTDNNGRVSYVIVSGNEESRFSLGYDSGLLTLMKPIARDTVLQVAANDHGLPPRRAVMNLTVAIAVGQSRGPPRLLLPNPVATVSENLAVGGFIINVVGSALGEQVNVTFDIPTGIADDKFTISSTGVVSLAAPLDREKKDRYSIPILAKSTKLLDLTTLEVNVQDENDNAPEFRPGSCYTLAVPENQDDAVIHTVAAVDNDEGVNGEITYSIIAFNLDRETVARYNLAISAKDKGRPSLETRCNITVIVIDVNDNSPMFLREQYRPSKEFFPQTPQYQFANSYPHYIADKYVTSISEDTAPDSSILSVRATDPDQGINGKITYSPKGLEITKRGMRNNKKIDRRPLFHGGDNRVSFHRDTPWHLNALFHPGKNPPICKNAIRHRSPSGEGEGEGKGNLNQSLQQLALDRERQSSYSFLVIATDSGSYDAKSTSIPIEINLTDVNDNAPAFTETPFKASVPVTTQPGHTILQVQASDPDIGANGEVSYAFSSDVETSKSKFRIHPTTGVLTAIASLTQDYGKTFHLQIVTRDKGTPPKTTQGLIELRVGDPDDVVPMLKFQNESYQVDVQENSAAGTEILQVTAVRTDGRRQHVAYSIASGNYFDTFVIDRDTGMLKINDPAKLDAELWIDSSESQSSRVLTLVAKTTGSEPLEAYAKLVVEISDVNDNAPIFTQTQYSATVLEGNAKGTFVVKVSFHQSFFFINKFIKFFIFIIKLSASDADQDINGKILYHIVDGNPDNAFTISPPYSGIVRTNIVLDREIREKYRLTIIATDQGNPQLTGTAALSVRVIDINDNQPTFPGHKVIPVPE</sequence>
<dbReference type="GO" id="GO:0007163">
    <property type="term" value="P:establishment or maintenance of cell polarity"/>
    <property type="evidence" value="ECO:0007669"/>
    <property type="project" value="UniProtKB-ARBA"/>
</dbReference>
<dbReference type="FunFam" id="2.60.40.60:FF:000116">
    <property type="entry name" value="Dachsous cadherin-related 2"/>
    <property type="match status" value="1"/>
</dbReference>
<dbReference type="PANTHER" id="PTHR24028">
    <property type="entry name" value="CADHERIN-87A"/>
    <property type="match status" value="1"/>
</dbReference>
<feature type="domain" description="Cadherin" evidence="10">
    <location>
        <begin position="1015"/>
        <end position="1057"/>
    </location>
</feature>
<feature type="domain" description="Cadherin" evidence="10">
    <location>
        <begin position="1249"/>
        <end position="1355"/>
    </location>
</feature>
<accession>A0A8J2E0M3</accession>
<dbReference type="GO" id="GO:0005509">
    <property type="term" value="F:calcium ion binding"/>
    <property type="evidence" value="ECO:0007669"/>
    <property type="project" value="UniProtKB-UniRule"/>
</dbReference>
<comment type="subcellular location">
    <subcellularLocation>
        <location evidence="1">Membrane</location>
        <topology evidence="1">Single-pass membrane protein</topology>
    </subcellularLocation>
</comment>
<evidence type="ECO:0000313" key="11">
    <source>
        <dbReference type="EMBL" id="CAG5073347.1"/>
    </source>
</evidence>
<feature type="domain" description="Cadherin" evidence="10">
    <location>
        <begin position="242"/>
        <end position="343"/>
    </location>
</feature>
<dbReference type="GO" id="GO:0007156">
    <property type="term" value="P:homophilic cell adhesion via plasma membrane adhesion molecules"/>
    <property type="evidence" value="ECO:0007669"/>
    <property type="project" value="InterPro"/>
</dbReference>
<evidence type="ECO:0000256" key="9">
    <source>
        <dbReference type="PROSITE-ProRule" id="PRU00043"/>
    </source>
</evidence>
<feature type="domain" description="Cadherin" evidence="10">
    <location>
        <begin position="1358"/>
        <end position="1470"/>
    </location>
</feature>
<dbReference type="PANTHER" id="PTHR24028:SF328">
    <property type="entry name" value="CADHERIN-3"/>
    <property type="match status" value="1"/>
</dbReference>
<keyword evidence="4 9" id="KW-0106">Calcium</keyword>
<keyword evidence="6" id="KW-1133">Transmembrane helix</keyword>
<keyword evidence="7" id="KW-0472">Membrane</keyword>
<protein>
    <submittedName>
        <fullName evidence="11">Similar to ds: Protein dachsous (Drosophila melanogaster)</fullName>
    </submittedName>
</protein>
<feature type="non-terminal residue" evidence="11">
    <location>
        <position position="1"/>
    </location>
</feature>
<dbReference type="PROSITE" id="PS50268">
    <property type="entry name" value="CADHERIN_2"/>
    <property type="match status" value="13"/>
</dbReference>
<dbReference type="Proteomes" id="UP000786811">
    <property type="component" value="Unassembled WGS sequence"/>
</dbReference>
<dbReference type="InterPro" id="IPR015919">
    <property type="entry name" value="Cadherin-like_sf"/>
</dbReference>
<proteinExistence type="predicted"/>
<dbReference type="FunFam" id="2.60.40.60:FF:000015">
    <property type="entry name" value="FAT atypical cadherin 1"/>
    <property type="match status" value="2"/>
</dbReference>
<feature type="domain" description="Cadherin" evidence="10">
    <location>
        <begin position="771"/>
        <end position="971"/>
    </location>
</feature>
<evidence type="ECO:0000313" key="12">
    <source>
        <dbReference type="Proteomes" id="UP000786811"/>
    </source>
</evidence>
<feature type="domain" description="Cadherin" evidence="10">
    <location>
        <begin position="662"/>
        <end position="769"/>
    </location>
</feature>
<dbReference type="CDD" id="cd11304">
    <property type="entry name" value="Cadherin_repeat"/>
    <property type="match status" value="14"/>
</dbReference>
<dbReference type="GO" id="GO:0048731">
    <property type="term" value="P:system development"/>
    <property type="evidence" value="ECO:0007669"/>
    <property type="project" value="UniProtKB-ARBA"/>
</dbReference>
<dbReference type="InterPro" id="IPR050174">
    <property type="entry name" value="Protocadherin/Cadherin-CA"/>
</dbReference>
<evidence type="ECO:0000256" key="4">
    <source>
        <dbReference type="ARBA" id="ARBA00022837"/>
    </source>
</evidence>
<dbReference type="Pfam" id="PF00028">
    <property type="entry name" value="Cadherin"/>
    <property type="match status" value="11"/>
</dbReference>
<feature type="domain" description="Cadherin" evidence="10">
    <location>
        <begin position="556"/>
        <end position="661"/>
    </location>
</feature>
<dbReference type="SUPFAM" id="SSF49313">
    <property type="entry name" value="Cadherin-like"/>
    <property type="match status" value="14"/>
</dbReference>
<evidence type="ECO:0000256" key="8">
    <source>
        <dbReference type="ARBA" id="ARBA00023180"/>
    </source>
</evidence>
<evidence type="ECO:0000256" key="2">
    <source>
        <dbReference type="ARBA" id="ARBA00022692"/>
    </source>
</evidence>
<dbReference type="OrthoDB" id="6252479at2759"/>
<dbReference type="Gene3D" id="2.60.40.60">
    <property type="entry name" value="Cadherins"/>
    <property type="match status" value="17"/>
</dbReference>
<feature type="domain" description="Cadherin" evidence="10">
    <location>
        <begin position="140"/>
        <end position="241"/>
    </location>
</feature>
<dbReference type="InterPro" id="IPR002126">
    <property type="entry name" value="Cadherin-like_dom"/>
</dbReference>
<dbReference type="InterPro" id="IPR020894">
    <property type="entry name" value="Cadherin_CS"/>
</dbReference>